<sequence>MALNGSTLNSGPVNASAEAPVEYGTGSPELPITITVAAETGRPEVALAVSVVERGRPELPLEISVVEPTGAPELPIQVDVYDTGAPELPLQVLVVDDAHRGSLWRVAAYLDGQDISARLTGRVEVTAEEGAARIAECELRPATGPASAFDYVGATLDLYYVPLDAAGQSLGEVPLFRGRCEEPEIEPRSGRIRLLASDGRQTLLHALDHAAIDAITPGGRYHPPLDGEDVEGVDYADVRLSSLAASLDLDVTGAWRLTPWHGEPVAATITAPIDGSVDMRLAPRQQLINRVEVSYTHRYQRHLERRQWLAWQYRKSFCEGRNYTKPTREMIRQALEGTGWRILGFGTDQLPPSGTIICGTTPVAWLISRELRESLAVGMRAQLARRYSRDVEERYELTVEAPASVGRFGTLTRRDQAGLSSDTDIDWGDDIEVTTWDGQDGPDQYIDRHDPADAAEALETLIARARRRILESHRGHLVRWEIPILPHLDRTARLRLEQPYLVAEGKARQVRHTLDFETGRAVTACEIAVSQGGGATDDPVTAPTRPDTVAPAEPPPKVQLSSRFGGEAGALPYNETWLGYTGNREPRTDFDAPVYPQRFRVEMPEIGREAIQAEREAAYEVAVPDDELTLTIEELTAWP</sequence>
<evidence type="ECO:0000313" key="3">
    <source>
        <dbReference type="Proteomes" id="UP000245474"/>
    </source>
</evidence>
<proteinExistence type="predicted"/>
<comment type="caution">
    <text evidence="2">The sequence shown here is derived from an EMBL/GenBank/DDBJ whole genome shotgun (WGS) entry which is preliminary data.</text>
</comment>
<feature type="region of interest" description="Disordered" evidence="1">
    <location>
        <begin position="1"/>
        <end position="22"/>
    </location>
</feature>
<reference evidence="2 3" key="1">
    <citation type="submission" date="2018-05" db="EMBL/GenBank/DDBJ databases">
        <title>Spiribacter halobius sp. nov., a moderately halophilic bacterium isolated from marine solar saltern.</title>
        <authorList>
            <person name="Zheng W.-S."/>
            <person name="Lu D.-C."/>
            <person name="Du Z.-J."/>
        </authorList>
    </citation>
    <scope>NUCLEOTIDE SEQUENCE [LARGE SCALE GENOMIC DNA]</scope>
    <source>
        <strain evidence="2 3">E85</strain>
    </source>
</reference>
<dbReference type="Proteomes" id="UP000245474">
    <property type="component" value="Unassembled WGS sequence"/>
</dbReference>
<dbReference type="RefSeq" id="WP_109679651.1">
    <property type="nucleotide sequence ID" value="NZ_CP086615.1"/>
</dbReference>
<accession>A0A2U2MY83</accession>
<feature type="compositionally biased region" description="Polar residues" evidence="1">
    <location>
        <begin position="1"/>
        <end position="13"/>
    </location>
</feature>
<feature type="region of interest" description="Disordered" evidence="1">
    <location>
        <begin position="531"/>
        <end position="557"/>
    </location>
</feature>
<evidence type="ECO:0000256" key="1">
    <source>
        <dbReference type="SAM" id="MobiDB-lite"/>
    </source>
</evidence>
<gene>
    <name evidence="2" type="ORF">DEM34_15035</name>
</gene>
<keyword evidence="3" id="KW-1185">Reference proteome</keyword>
<dbReference type="AlphaFoldDB" id="A0A2U2MY83"/>
<dbReference type="EMBL" id="QFFI01000027">
    <property type="protein sequence ID" value="PWG61778.1"/>
    <property type="molecule type" value="Genomic_DNA"/>
</dbReference>
<protein>
    <submittedName>
        <fullName evidence="2">Uncharacterized protein</fullName>
    </submittedName>
</protein>
<dbReference type="OrthoDB" id="6113780at2"/>
<organism evidence="2 3">
    <name type="scientific">Sediminicurvatus halobius</name>
    <dbReference type="NCBI Taxonomy" id="2182432"/>
    <lineage>
        <taxon>Bacteria</taxon>
        <taxon>Pseudomonadati</taxon>
        <taxon>Pseudomonadota</taxon>
        <taxon>Gammaproteobacteria</taxon>
        <taxon>Chromatiales</taxon>
        <taxon>Ectothiorhodospiraceae</taxon>
        <taxon>Sediminicurvatus</taxon>
    </lineage>
</organism>
<evidence type="ECO:0000313" key="2">
    <source>
        <dbReference type="EMBL" id="PWG61778.1"/>
    </source>
</evidence>
<name>A0A2U2MY83_9GAMM</name>